<evidence type="ECO:0000313" key="3">
    <source>
        <dbReference type="Proteomes" id="UP000620124"/>
    </source>
</evidence>
<name>A0A8H7CQN4_9AGAR</name>
<sequence length="383" mass="42503">MSTSLSTFDDEDDEESRENQSSSDLDSRDGDPGTSNKLPSLTLNAYLTPDARSTTGSVTPRAKEKLARLCGGRKCILTHEHVRIRSMLALTCPFYSWKNLSLRLASATDKFILIRRVHWSISNPIFTRHMGWFLLLELHVIQEIFQFTVAREGRTYKEFSQLPEVLNTDWCLSNSSRTISGSGDVNLPILPTPPILSPPPPTYDQIYPIGLYPLTVFESLPILESRANPFFVIANAGPKLQANMNLLPSNWISRVDIMTVNTIWTLWMGMKPTPQWRAGSYSPGRRKKDGSQGPPDRRGGSPVPRRNPSRSGAGSGGGGPSDPGLAHTAADLPELDSDHQSAGTESDILTHDAVRSVVSLDRTEFLQKWLQEDHWMNPPGVEV</sequence>
<dbReference type="OrthoDB" id="3133596at2759"/>
<organism evidence="2 3">
    <name type="scientific">Mycena venus</name>
    <dbReference type="NCBI Taxonomy" id="2733690"/>
    <lineage>
        <taxon>Eukaryota</taxon>
        <taxon>Fungi</taxon>
        <taxon>Dikarya</taxon>
        <taxon>Basidiomycota</taxon>
        <taxon>Agaricomycotina</taxon>
        <taxon>Agaricomycetes</taxon>
        <taxon>Agaricomycetidae</taxon>
        <taxon>Agaricales</taxon>
        <taxon>Marasmiineae</taxon>
        <taxon>Mycenaceae</taxon>
        <taxon>Mycena</taxon>
    </lineage>
</organism>
<evidence type="ECO:0000313" key="2">
    <source>
        <dbReference type="EMBL" id="KAF7344696.1"/>
    </source>
</evidence>
<accession>A0A8H7CQN4</accession>
<reference evidence="2" key="1">
    <citation type="submission" date="2020-05" db="EMBL/GenBank/DDBJ databases">
        <title>Mycena genomes resolve the evolution of fungal bioluminescence.</title>
        <authorList>
            <person name="Tsai I.J."/>
        </authorList>
    </citation>
    <scope>NUCLEOTIDE SEQUENCE</scope>
    <source>
        <strain evidence="2">CCC161011</strain>
    </source>
</reference>
<dbReference type="AlphaFoldDB" id="A0A8H7CQN4"/>
<dbReference type="Proteomes" id="UP000620124">
    <property type="component" value="Unassembled WGS sequence"/>
</dbReference>
<gene>
    <name evidence="2" type="ORF">MVEN_01630000</name>
</gene>
<feature type="region of interest" description="Disordered" evidence="1">
    <location>
        <begin position="1"/>
        <end position="41"/>
    </location>
</feature>
<keyword evidence="3" id="KW-1185">Reference proteome</keyword>
<dbReference type="EMBL" id="JACAZI010000014">
    <property type="protein sequence ID" value="KAF7344696.1"/>
    <property type="molecule type" value="Genomic_DNA"/>
</dbReference>
<feature type="region of interest" description="Disordered" evidence="1">
    <location>
        <begin position="276"/>
        <end position="329"/>
    </location>
</feature>
<evidence type="ECO:0000256" key="1">
    <source>
        <dbReference type="SAM" id="MobiDB-lite"/>
    </source>
</evidence>
<protein>
    <submittedName>
        <fullName evidence="2">Uncharacterized protein</fullName>
    </submittedName>
</protein>
<proteinExistence type="predicted"/>
<comment type="caution">
    <text evidence="2">The sequence shown here is derived from an EMBL/GenBank/DDBJ whole genome shotgun (WGS) entry which is preliminary data.</text>
</comment>